<sequence>IAPPSPLISFVRKTTSLDDTFQAPNGSANQKMHSQLVGTTEKLVGRAEQLAVAARYPRENLFFSIIQEPASS</sequence>
<dbReference type="OrthoDB" id="2410195at2759"/>
<dbReference type="HOGENOM" id="CLU_2729036_0_0_1"/>
<dbReference type="AlphaFoldDB" id="W6Y3A9"/>
<dbReference type="GeneID" id="19154658"/>
<dbReference type="KEGG" id="bze:COCCADRAFT_98768"/>
<proteinExistence type="predicted"/>
<dbReference type="Proteomes" id="UP000053841">
    <property type="component" value="Unassembled WGS sequence"/>
</dbReference>
<dbReference type="RefSeq" id="XP_007713307.1">
    <property type="nucleotide sequence ID" value="XM_007715117.1"/>
</dbReference>
<gene>
    <name evidence="1" type="ORF">COCCADRAFT_98768</name>
</gene>
<name>W6Y3A9_COCC2</name>
<dbReference type="EMBL" id="KI964634">
    <property type="protein sequence ID" value="EUC32423.1"/>
    <property type="molecule type" value="Genomic_DNA"/>
</dbReference>
<protein>
    <submittedName>
        <fullName evidence="1">Uncharacterized protein</fullName>
    </submittedName>
</protein>
<evidence type="ECO:0000313" key="1">
    <source>
        <dbReference type="EMBL" id="EUC32423.1"/>
    </source>
</evidence>
<organism evidence="1 2">
    <name type="scientific">Cochliobolus carbonum (strain 26-R-13)</name>
    <name type="common">Maize leaf spot fungus</name>
    <name type="synonym">Bipolaris zeicola</name>
    <dbReference type="NCBI Taxonomy" id="930089"/>
    <lineage>
        <taxon>Eukaryota</taxon>
        <taxon>Fungi</taxon>
        <taxon>Dikarya</taxon>
        <taxon>Ascomycota</taxon>
        <taxon>Pezizomycotina</taxon>
        <taxon>Dothideomycetes</taxon>
        <taxon>Pleosporomycetidae</taxon>
        <taxon>Pleosporales</taxon>
        <taxon>Pleosporineae</taxon>
        <taxon>Pleosporaceae</taxon>
        <taxon>Bipolaris</taxon>
    </lineage>
</organism>
<feature type="non-terminal residue" evidence="1">
    <location>
        <position position="1"/>
    </location>
</feature>
<evidence type="ECO:0000313" key="2">
    <source>
        <dbReference type="Proteomes" id="UP000053841"/>
    </source>
</evidence>
<reference evidence="1 2" key="1">
    <citation type="journal article" date="2013" name="PLoS Genet.">
        <title>Comparative genome structure, secondary metabolite, and effector coding capacity across Cochliobolus pathogens.</title>
        <authorList>
            <person name="Condon B.J."/>
            <person name="Leng Y."/>
            <person name="Wu D."/>
            <person name="Bushley K.E."/>
            <person name="Ohm R.A."/>
            <person name="Otillar R."/>
            <person name="Martin J."/>
            <person name="Schackwitz W."/>
            <person name="Grimwood J."/>
            <person name="MohdZainudin N."/>
            <person name="Xue C."/>
            <person name="Wang R."/>
            <person name="Manning V.A."/>
            <person name="Dhillon B."/>
            <person name="Tu Z.J."/>
            <person name="Steffenson B.J."/>
            <person name="Salamov A."/>
            <person name="Sun H."/>
            <person name="Lowry S."/>
            <person name="LaButti K."/>
            <person name="Han J."/>
            <person name="Copeland A."/>
            <person name="Lindquist E."/>
            <person name="Barry K."/>
            <person name="Schmutz J."/>
            <person name="Baker S.E."/>
            <person name="Ciuffetti L.M."/>
            <person name="Grigoriev I.V."/>
            <person name="Zhong S."/>
            <person name="Turgeon B.G."/>
        </authorList>
    </citation>
    <scope>NUCLEOTIDE SEQUENCE [LARGE SCALE GENOMIC DNA]</scope>
    <source>
        <strain evidence="1 2">26-R-13</strain>
    </source>
</reference>
<accession>W6Y3A9</accession>
<keyword evidence="2" id="KW-1185">Reference proteome</keyword>